<name>A0A8H6LT95_9AGAR</name>
<sequence>MQLRRRKVVVIPTDGVPKITASTDVDLGALNLDGSTAKLLTAYENTLYPGSYESDSEYMDTDESEESDSSSCEFSTTTSSSCNSDRDEEDYRMSEESGELDSDVECASLGGTMTSNSFDPYEMLAELQYGMKLQRDAHLVRYITGCSLVQGFSAEEDEAVKTMLLSTTPSSPIDGDQFYPQLGPAYLRQDEQRMELGYAMDNVRAGANGSERQERKYSRPRVDRRN</sequence>
<keyword evidence="3" id="KW-1185">Reference proteome</keyword>
<feature type="compositionally biased region" description="Basic and acidic residues" evidence="1">
    <location>
        <begin position="211"/>
        <end position="226"/>
    </location>
</feature>
<gene>
    <name evidence="2" type="ORF">DFP72DRAFT_859641</name>
</gene>
<dbReference type="AlphaFoldDB" id="A0A8H6LT95"/>
<dbReference type="EMBL" id="JACGCI010000161">
    <property type="protein sequence ID" value="KAF6742983.1"/>
    <property type="molecule type" value="Genomic_DNA"/>
</dbReference>
<evidence type="ECO:0000313" key="2">
    <source>
        <dbReference type="EMBL" id="KAF6742983.1"/>
    </source>
</evidence>
<feature type="compositionally biased region" description="Low complexity" evidence="1">
    <location>
        <begin position="69"/>
        <end position="83"/>
    </location>
</feature>
<evidence type="ECO:0000256" key="1">
    <source>
        <dbReference type="SAM" id="MobiDB-lite"/>
    </source>
</evidence>
<reference evidence="2 3" key="1">
    <citation type="submission" date="2020-07" db="EMBL/GenBank/DDBJ databases">
        <title>Comparative genomics of pyrophilous fungi reveals a link between fire events and developmental genes.</title>
        <authorList>
            <consortium name="DOE Joint Genome Institute"/>
            <person name="Steindorff A.S."/>
            <person name="Carver A."/>
            <person name="Calhoun S."/>
            <person name="Stillman K."/>
            <person name="Liu H."/>
            <person name="Lipzen A."/>
            <person name="Pangilinan J."/>
            <person name="Labutti K."/>
            <person name="Bruns T.D."/>
            <person name="Grigoriev I.V."/>
        </authorList>
    </citation>
    <scope>NUCLEOTIDE SEQUENCE [LARGE SCALE GENOMIC DNA]</scope>
    <source>
        <strain evidence="2 3">CBS 144469</strain>
    </source>
</reference>
<protein>
    <submittedName>
        <fullName evidence="2">Uncharacterized protein</fullName>
    </submittedName>
</protein>
<feature type="compositionally biased region" description="Acidic residues" evidence="1">
    <location>
        <begin position="54"/>
        <end position="68"/>
    </location>
</feature>
<dbReference type="Proteomes" id="UP000521943">
    <property type="component" value="Unassembled WGS sequence"/>
</dbReference>
<feature type="region of interest" description="Disordered" evidence="1">
    <location>
        <begin position="50"/>
        <end position="102"/>
    </location>
</feature>
<accession>A0A8H6LT95</accession>
<proteinExistence type="predicted"/>
<organism evidence="2 3">
    <name type="scientific">Ephemerocybe angulata</name>
    <dbReference type="NCBI Taxonomy" id="980116"/>
    <lineage>
        <taxon>Eukaryota</taxon>
        <taxon>Fungi</taxon>
        <taxon>Dikarya</taxon>
        <taxon>Basidiomycota</taxon>
        <taxon>Agaricomycotina</taxon>
        <taxon>Agaricomycetes</taxon>
        <taxon>Agaricomycetidae</taxon>
        <taxon>Agaricales</taxon>
        <taxon>Agaricineae</taxon>
        <taxon>Psathyrellaceae</taxon>
        <taxon>Ephemerocybe</taxon>
    </lineage>
</organism>
<feature type="region of interest" description="Disordered" evidence="1">
    <location>
        <begin position="204"/>
        <end position="226"/>
    </location>
</feature>
<comment type="caution">
    <text evidence="2">The sequence shown here is derived from an EMBL/GenBank/DDBJ whole genome shotgun (WGS) entry which is preliminary data.</text>
</comment>
<evidence type="ECO:0000313" key="3">
    <source>
        <dbReference type="Proteomes" id="UP000521943"/>
    </source>
</evidence>